<dbReference type="Gene3D" id="3.10.129.110">
    <property type="entry name" value="Polyketide synthase dehydratase"/>
    <property type="match status" value="1"/>
</dbReference>
<dbReference type="Pfam" id="PF21089">
    <property type="entry name" value="PKS_DH_N"/>
    <property type="match status" value="1"/>
</dbReference>
<evidence type="ECO:0000259" key="8">
    <source>
        <dbReference type="PROSITE" id="PS52004"/>
    </source>
</evidence>
<feature type="active site" description="Proton donor; for dehydratase activity" evidence="6">
    <location>
        <position position="1147"/>
    </location>
</feature>
<keyword evidence="3" id="KW-0808">Transferase</keyword>
<dbReference type="InterPro" id="IPR050091">
    <property type="entry name" value="PKS_NRPS_Biosynth_Enz"/>
</dbReference>
<feature type="domain" description="Ketosynthase family 3 (KS3)" evidence="8">
    <location>
        <begin position="9"/>
        <end position="434"/>
    </location>
</feature>
<dbReference type="CDD" id="cd05195">
    <property type="entry name" value="enoyl_red"/>
    <property type="match status" value="1"/>
</dbReference>
<dbReference type="Pfam" id="PF23114">
    <property type="entry name" value="NAD-bd_HRPKS_sdrA"/>
    <property type="match status" value="1"/>
</dbReference>
<dbReference type="InterPro" id="IPR016035">
    <property type="entry name" value="Acyl_Trfase/lysoPLipase"/>
</dbReference>
<dbReference type="GO" id="GO:0016491">
    <property type="term" value="F:oxidoreductase activity"/>
    <property type="evidence" value="ECO:0007669"/>
    <property type="project" value="UniProtKB-KW"/>
</dbReference>
<evidence type="ECO:0000256" key="2">
    <source>
        <dbReference type="ARBA" id="ARBA00022553"/>
    </source>
</evidence>
<evidence type="ECO:0000256" key="6">
    <source>
        <dbReference type="PROSITE-ProRule" id="PRU01363"/>
    </source>
</evidence>
<sequence>MFSNDGGAPAPVAIVGMSCRLSGGVSTLDDFWTLLSRSRSGWCEIPEHRFSKDAYYHPNPQKKGCINFRSGYFLDRELSTFDAPFFNITDQEALAMDPQQRQLLECAYEAFENAGIPKESIAGRNIGVFVGGRSSDYRVGSLRDLNQMPMFDATGNHQSIQAGRLSYYFDLRGPCYTVDTACSSSMYALHHAVQSIRSGESEQAIVAGCSLHLQPDDAVSMSMLGIFNSHGKTFSFDHRAESGFARGEGIGCLVLKPLDQALKDNDKVWSVIVNTGTNQDGKTIGLSTPSGEAQERLMRDVYAKAGINPEDAGFVEAHGTGTKVGDPIEAAALYQVFGSGRTKRAPLYIGSVKSNVGHLENASGIISIIKASLMLDKGFILPNINFEKPNDKIPLDRWNMKVPVNIRPWPKDKRFISVNNFGFGGSNAHAVLARSPLTSSELPQESEAQAPKLYVLSAHDGTAAKRMVSQLSVYLEQHPAVFQKRLLRDVAYTLANRRSHLPWRIALVAANVDHLASALNNPTTLPTRSFGPPKLAFVYTGQGAQWAAMGRELMQSHHVFAEVLQAADQCLQRLGADFSLIKELSKDKSISNIAQAHISQPACTAIQLGLTVLLASWRVRPSAVTGHSSGEIAAAFAAGAISLDDAMAIAYHRGQAARKLKTNYPHLRGSMLAVGAGAVEVKEIIRNLSLTRVVVVACENSPASVTMSGDEEAVDQLAAELTEREIFNRKLHVDMAYHSPHMQLAAEDYLDAIQGISSTMGSDVKFYSSLLGTQLDSATDMGPSYWVDNLTRPVLFSPAMRELIDMSSPNLVIEIGPHSALEGPIKQIIKTSGHQGAAKVKYHASLVRNQDATASMVELAAALFVKGQSIDFDAINETDPGLQKPALITDLYPYPWSNHMYWHESRVSRQHRLKPYGRHDLLGILQDSYNETRPSWCNVINSDEIPWLKDHQMQSLVTFPLAGYLCMAVEAASQRAQLRGVSPEQVDGFKLREVQASKAFILDDGEEYETLVTLQAYAEGTRSYSDDWDEFCISSWSHARGWIEHCRGLVAIKKAGLGSTVGPSSVLSTAGRLASSNGVTNEVSLESFYSELDSHGAGYGPIFRIQSSGDVKTCGRYSTAKVKVPDTSSTMNSNYETVSILSPSFIDLIIQLTFPILGAGCGDMKSLFMPSAIKEAEFSISVPRTTGDEVEVVAERSSIAADNAPVDFCIQAWCTPDGTQPVVKLDGFRMMPVQGVCTQVRAPRPLCYKVKWESFINKSSRSVGEINGTSSSGFQEGLVHNCVVPNGAIQNGIQHVPDTNGDLSKRSLDFTEKQVIVISSKARTDPLLRCLISLIQDRSGIEPTVCSFENVEVSQSPYICLSELDAPLLYNMSAATFERVQKLLLGCSSILWVSSGAYMNAERPHMNVAQGLLRTVRSELSKAAATLDLSPSSQLNPLRSSGLIIQALEAILDPVVDGVALDYEFAEDSQGNLMVPRVYQEKEMDLALCRETQVSDPYVQDFEQPGRPLKIAIETPGALDSIYFLDDADVKRPLGKDEIEVRLAATGVNFKDVVISMGQLVSPYIGIECSGTVTRVGDKVQSLSVGDRVAAMSFGAYSTFARCPATSAVVIPNDMSFETAASIPVVYSTAYYGLIELARLRAGERVLIHAGSGGVGQAAIQLSQMIGAEIYATVGSAEKKKFLVDTYAVPESHIFFSRSTAFGADLKAATGGAGVDVAINSLAGDLLRETWECMAHFGRFIEIGKRDITANTRLEMSKFEYNCTFSSVDLTLVAMERPIVMGRVLTAAMDLLRKGLVKPISPINFVEMSDIVTVLRGLQSGKTLGKLVVNHQAGGRVKATHPPVKSTLLPHDATYVIAGGTGGLGRSIAKRLVHRGARHIVLLSRSGKLNHQLCQLSEEGHRFGAVIDVKACDIADEASVSAVIATIQETMPPIRGMIHAAMVLRDVLFEKMTFEEYSQVVRSKVNGAWNLHNALLDTRLDFFIMLSSVAGIVGNRGQAAYAAANTFLDALMHHRLNQGLVATSLDLTAIEDVGYLAENTERQTQVLKTLSGNTMVESEVLALVELSINGMVQAHCGGQCVTGLDFSVAPGADLPYYASDGRFSHLRDAALDKRSCNDMLNGVASLSISQKLQRAQSVSECVEIVTAGLCDKLGAILMIPNELMLTQKASVSVAALGLDSLNAIELRNWIAKELLAHLQVLELLMSRSLVDLASLVLKKSTLEGVVEEPSEEPRR</sequence>
<keyword evidence="11" id="KW-1185">Reference proteome</keyword>
<dbReference type="SUPFAM" id="SSF55048">
    <property type="entry name" value="Probable ACP-binding domain of malonyl-CoA ACP transacylase"/>
    <property type="match status" value="1"/>
</dbReference>
<dbReference type="InterPro" id="IPR009081">
    <property type="entry name" value="PP-bd_ACP"/>
</dbReference>
<dbReference type="InterPro" id="IPR014031">
    <property type="entry name" value="Ketoacyl_synth_C"/>
</dbReference>
<dbReference type="Gene3D" id="3.40.50.720">
    <property type="entry name" value="NAD(P)-binding Rossmann-like Domain"/>
    <property type="match status" value="1"/>
</dbReference>
<dbReference type="Pfam" id="PF16197">
    <property type="entry name" value="KAsynt_C_assoc"/>
    <property type="match status" value="1"/>
</dbReference>
<dbReference type="FunFam" id="3.40.366.10:FF:000002">
    <property type="entry name" value="Probable polyketide synthase 2"/>
    <property type="match status" value="1"/>
</dbReference>
<dbReference type="PANTHER" id="PTHR43775:SF13">
    <property type="entry name" value="POLYKETIDE SYNTHASE 1"/>
    <property type="match status" value="1"/>
</dbReference>
<keyword evidence="1" id="KW-0596">Phosphopantetheine</keyword>
<dbReference type="InterPro" id="IPR042104">
    <property type="entry name" value="PKS_dehydratase_sf"/>
</dbReference>
<keyword evidence="4" id="KW-0560">Oxidoreductase</keyword>
<dbReference type="GO" id="GO:0004312">
    <property type="term" value="F:fatty acid synthase activity"/>
    <property type="evidence" value="ECO:0007669"/>
    <property type="project" value="TreeGrafter"/>
</dbReference>
<dbReference type="InterPro" id="IPR057326">
    <property type="entry name" value="KR_dom"/>
</dbReference>
<gene>
    <name evidence="10" type="ORF">JX265_011917</name>
</gene>
<dbReference type="SMART" id="SM00827">
    <property type="entry name" value="PKS_AT"/>
    <property type="match status" value="1"/>
</dbReference>
<dbReference type="InterPro" id="IPR014030">
    <property type="entry name" value="Ketoacyl_synth_N"/>
</dbReference>
<dbReference type="InterPro" id="IPR013154">
    <property type="entry name" value="ADH-like_N"/>
</dbReference>
<feature type="region of interest" description="C-terminal hotdog fold" evidence="6">
    <location>
        <begin position="1078"/>
        <end position="1239"/>
    </location>
</feature>
<dbReference type="InterPro" id="IPR001227">
    <property type="entry name" value="Ac_transferase_dom_sf"/>
</dbReference>
<evidence type="ECO:0000256" key="4">
    <source>
        <dbReference type="ARBA" id="ARBA00023002"/>
    </source>
</evidence>
<dbReference type="Pfam" id="PF13602">
    <property type="entry name" value="ADH_zinc_N_2"/>
    <property type="match status" value="1"/>
</dbReference>
<dbReference type="GO" id="GO:0006633">
    <property type="term" value="P:fatty acid biosynthetic process"/>
    <property type="evidence" value="ECO:0007669"/>
    <property type="project" value="InterPro"/>
</dbReference>
<dbReference type="PANTHER" id="PTHR43775">
    <property type="entry name" value="FATTY ACID SYNTHASE"/>
    <property type="match status" value="1"/>
</dbReference>
<dbReference type="Gene3D" id="3.40.47.10">
    <property type="match status" value="1"/>
</dbReference>
<dbReference type="EMBL" id="JAFIMR010000047">
    <property type="protein sequence ID" value="KAI1856020.1"/>
    <property type="molecule type" value="Genomic_DNA"/>
</dbReference>
<dbReference type="GO" id="GO:0030639">
    <property type="term" value="P:polyketide biosynthetic process"/>
    <property type="evidence" value="ECO:0007669"/>
    <property type="project" value="UniProtKB-ARBA"/>
</dbReference>
<dbReference type="PROSITE" id="PS52019">
    <property type="entry name" value="PKS_MFAS_DH"/>
    <property type="match status" value="1"/>
</dbReference>
<dbReference type="PROSITE" id="PS00606">
    <property type="entry name" value="KS3_1"/>
    <property type="match status" value="1"/>
</dbReference>
<feature type="domain" description="Carrier" evidence="7">
    <location>
        <begin position="2136"/>
        <end position="2220"/>
    </location>
</feature>
<dbReference type="InterPro" id="IPR049552">
    <property type="entry name" value="PKS_DH_N"/>
</dbReference>
<evidence type="ECO:0000259" key="7">
    <source>
        <dbReference type="PROSITE" id="PS50075"/>
    </source>
</evidence>
<dbReference type="SUPFAM" id="SSF52151">
    <property type="entry name" value="FabD/lysophospholipase-like"/>
    <property type="match status" value="1"/>
</dbReference>
<dbReference type="InterPro" id="IPR049900">
    <property type="entry name" value="PKS_mFAS_DH"/>
</dbReference>
<dbReference type="InterPro" id="IPR011032">
    <property type="entry name" value="GroES-like_sf"/>
</dbReference>
<dbReference type="InterPro" id="IPR014043">
    <property type="entry name" value="Acyl_transferase_dom"/>
</dbReference>
<dbReference type="PROSITE" id="PS50075">
    <property type="entry name" value="CARRIER"/>
    <property type="match status" value="1"/>
</dbReference>
<dbReference type="SUPFAM" id="SSF50129">
    <property type="entry name" value="GroES-like"/>
    <property type="match status" value="1"/>
</dbReference>
<evidence type="ECO:0000256" key="3">
    <source>
        <dbReference type="ARBA" id="ARBA00022679"/>
    </source>
</evidence>
<dbReference type="SMART" id="SM00822">
    <property type="entry name" value="PKS_KR"/>
    <property type="match status" value="1"/>
</dbReference>
<dbReference type="Pfam" id="PF00109">
    <property type="entry name" value="ketoacyl-synt"/>
    <property type="match status" value="1"/>
</dbReference>
<dbReference type="InterPro" id="IPR049551">
    <property type="entry name" value="PKS_DH_C"/>
</dbReference>
<dbReference type="FunFam" id="3.40.50.720:FF:000209">
    <property type="entry name" value="Polyketide synthase Pks12"/>
    <property type="match status" value="1"/>
</dbReference>
<dbReference type="SUPFAM" id="SSF51735">
    <property type="entry name" value="NAD(P)-binding Rossmann-fold domains"/>
    <property type="match status" value="2"/>
</dbReference>
<dbReference type="SMART" id="SM00826">
    <property type="entry name" value="PKS_DH"/>
    <property type="match status" value="1"/>
</dbReference>
<dbReference type="InterPro" id="IPR013968">
    <property type="entry name" value="PKS_KR"/>
</dbReference>
<dbReference type="PROSITE" id="PS52004">
    <property type="entry name" value="KS3_2"/>
    <property type="match status" value="1"/>
</dbReference>
<dbReference type="InterPro" id="IPR032821">
    <property type="entry name" value="PKS_assoc"/>
</dbReference>
<dbReference type="InterPro" id="IPR036291">
    <property type="entry name" value="NAD(P)-bd_dom_sf"/>
</dbReference>
<dbReference type="InterPro" id="IPR020843">
    <property type="entry name" value="ER"/>
</dbReference>
<evidence type="ECO:0000313" key="10">
    <source>
        <dbReference type="EMBL" id="KAI1856020.1"/>
    </source>
</evidence>
<evidence type="ECO:0008006" key="12">
    <source>
        <dbReference type="Google" id="ProtNLM"/>
    </source>
</evidence>
<dbReference type="Proteomes" id="UP000829685">
    <property type="component" value="Unassembled WGS sequence"/>
</dbReference>
<feature type="region of interest" description="N-terminal hotdog fold" evidence="6">
    <location>
        <begin position="919"/>
        <end position="1057"/>
    </location>
</feature>
<organism evidence="10 11">
    <name type="scientific">Neoarthrinium moseri</name>
    <dbReference type="NCBI Taxonomy" id="1658444"/>
    <lineage>
        <taxon>Eukaryota</taxon>
        <taxon>Fungi</taxon>
        <taxon>Dikarya</taxon>
        <taxon>Ascomycota</taxon>
        <taxon>Pezizomycotina</taxon>
        <taxon>Sordariomycetes</taxon>
        <taxon>Xylariomycetidae</taxon>
        <taxon>Amphisphaeriales</taxon>
        <taxon>Apiosporaceae</taxon>
        <taxon>Neoarthrinium</taxon>
    </lineage>
</organism>
<dbReference type="InterPro" id="IPR018201">
    <property type="entry name" value="Ketoacyl_synth_AS"/>
</dbReference>
<dbReference type="SMART" id="SM00825">
    <property type="entry name" value="PKS_KS"/>
    <property type="match status" value="1"/>
</dbReference>
<dbReference type="InterPro" id="IPR056501">
    <property type="entry name" value="NAD-bd_HRPKS_sdrA"/>
</dbReference>
<dbReference type="Gene3D" id="3.30.70.3290">
    <property type="match status" value="1"/>
</dbReference>
<dbReference type="InterPro" id="IPR020841">
    <property type="entry name" value="PKS_Beta-ketoAc_synthase_dom"/>
</dbReference>
<feature type="active site" description="Proton acceptor; for dehydratase activity" evidence="6">
    <location>
        <position position="951"/>
    </location>
</feature>
<comment type="caution">
    <text evidence="10">The sequence shown here is derived from an EMBL/GenBank/DDBJ whole genome shotgun (WGS) entry which is preliminary data.</text>
</comment>
<dbReference type="GO" id="GO:0004315">
    <property type="term" value="F:3-oxoacyl-[acyl-carrier-protein] synthase activity"/>
    <property type="evidence" value="ECO:0007669"/>
    <property type="project" value="InterPro"/>
</dbReference>
<protein>
    <recommendedName>
        <fullName evidence="12">Polyketide synthase</fullName>
    </recommendedName>
</protein>
<feature type="domain" description="PKS/mFAS DH" evidence="9">
    <location>
        <begin position="919"/>
        <end position="1239"/>
    </location>
</feature>
<dbReference type="Pfam" id="PF02801">
    <property type="entry name" value="Ketoacyl-synt_C"/>
    <property type="match status" value="1"/>
</dbReference>
<dbReference type="Pfam" id="PF08240">
    <property type="entry name" value="ADH_N"/>
    <property type="match status" value="1"/>
</dbReference>
<dbReference type="InterPro" id="IPR016039">
    <property type="entry name" value="Thiolase-like"/>
</dbReference>
<dbReference type="SMART" id="SM00829">
    <property type="entry name" value="PKS_ER"/>
    <property type="match status" value="1"/>
</dbReference>
<dbReference type="GO" id="GO:1901336">
    <property type="term" value="P:lactone biosynthetic process"/>
    <property type="evidence" value="ECO:0007669"/>
    <property type="project" value="UniProtKB-ARBA"/>
</dbReference>
<dbReference type="PROSITE" id="PS00012">
    <property type="entry name" value="PHOSPHOPANTETHEINE"/>
    <property type="match status" value="1"/>
</dbReference>
<keyword evidence="2" id="KW-0597">Phosphoprotein</keyword>
<evidence type="ECO:0000256" key="1">
    <source>
        <dbReference type="ARBA" id="ARBA00022450"/>
    </source>
</evidence>
<proteinExistence type="predicted"/>
<dbReference type="Pfam" id="PF14765">
    <property type="entry name" value="PS-DH"/>
    <property type="match status" value="1"/>
</dbReference>
<dbReference type="InterPro" id="IPR020807">
    <property type="entry name" value="PKS_DH"/>
</dbReference>
<dbReference type="Pfam" id="PF08659">
    <property type="entry name" value="KR"/>
    <property type="match status" value="1"/>
</dbReference>
<evidence type="ECO:0000313" key="11">
    <source>
        <dbReference type="Proteomes" id="UP000829685"/>
    </source>
</evidence>
<reference evidence="10" key="1">
    <citation type="submission" date="2021-03" db="EMBL/GenBank/DDBJ databases">
        <title>Revisited historic fungal species revealed as producer of novel bioactive compounds through whole genome sequencing and comparative genomics.</title>
        <authorList>
            <person name="Vignolle G.A."/>
            <person name="Hochenegger N."/>
            <person name="Mach R.L."/>
            <person name="Mach-Aigner A.R."/>
            <person name="Javad Rahimi M."/>
            <person name="Salim K.A."/>
            <person name="Chan C.M."/>
            <person name="Lim L.B.L."/>
            <person name="Cai F."/>
            <person name="Druzhinina I.S."/>
            <person name="U'Ren J.M."/>
            <person name="Derntl C."/>
        </authorList>
    </citation>
    <scope>NUCLEOTIDE SEQUENCE</scope>
    <source>
        <strain evidence="10">TUCIM 5799</strain>
    </source>
</reference>
<evidence type="ECO:0000259" key="9">
    <source>
        <dbReference type="PROSITE" id="PS52019"/>
    </source>
</evidence>
<dbReference type="Gene3D" id="3.90.180.10">
    <property type="entry name" value="Medium-chain alcohol dehydrogenases, catalytic domain"/>
    <property type="match status" value="1"/>
</dbReference>
<dbReference type="Gene3D" id="3.40.366.10">
    <property type="entry name" value="Malonyl-Coenzyme A Acyl Carrier Protein, domain 2"/>
    <property type="match status" value="1"/>
</dbReference>
<dbReference type="InterPro" id="IPR006162">
    <property type="entry name" value="Ppantetheine_attach_site"/>
</dbReference>
<name>A0A9P9WBE2_9PEZI</name>
<accession>A0A9P9WBE2</accession>
<dbReference type="InterPro" id="IPR016036">
    <property type="entry name" value="Malonyl_transacylase_ACP-bd"/>
</dbReference>
<dbReference type="CDD" id="cd00833">
    <property type="entry name" value="PKS"/>
    <property type="match status" value="1"/>
</dbReference>
<dbReference type="SUPFAM" id="SSF53901">
    <property type="entry name" value="Thiolase-like"/>
    <property type="match status" value="1"/>
</dbReference>
<evidence type="ECO:0000256" key="5">
    <source>
        <dbReference type="ARBA" id="ARBA00023268"/>
    </source>
</evidence>
<dbReference type="Pfam" id="PF00698">
    <property type="entry name" value="Acyl_transf_1"/>
    <property type="match status" value="1"/>
</dbReference>
<keyword evidence="5" id="KW-0511">Multifunctional enzyme</keyword>